<sequence length="66" mass="7904">MIRQQMLAELQASEELDKLEEEFEQKKLQRKRELVMKRLKIQQMMEESDDDGSDGKHEEVLVEKTP</sequence>
<name>A0A8J2JJY1_9HEXA</name>
<feature type="non-terminal residue" evidence="3">
    <location>
        <position position="66"/>
    </location>
</feature>
<evidence type="ECO:0000256" key="2">
    <source>
        <dbReference type="SAM" id="MobiDB-lite"/>
    </source>
</evidence>
<feature type="compositionally biased region" description="Basic and acidic residues" evidence="2">
    <location>
        <begin position="53"/>
        <end position="66"/>
    </location>
</feature>
<evidence type="ECO:0000313" key="3">
    <source>
        <dbReference type="EMBL" id="CAG7721675.1"/>
    </source>
</evidence>
<protein>
    <submittedName>
        <fullName evidence="3">Uncharacterized protein</fullName>
    </submittedName>
</protein>
<gene>
    <name evidence="3" type="ORF">AFUS01_LOCUS10872</name>
</gene>
<comment type="caution">
    <text evidence="3">The sequence shown here is derived from an EMBL/GenBank/DDBJ whole genome shotgun (WGS) entry which is preliminary data.</text>
</comment>
<reference evidence="3" key="1">
    <citation type="submission" date="2021-06" db="EMBL/GenBank/DDBJ databases">
        <authorList>
            <person name="Hodson N. C."/>
            <person name="Mongue J. A."/>
            <person name="Jaron S. K."/>
        </authorList>
    </citation>
    <scope>NUCLEOTIDE SEQUENCE</scope>
</reference>
<organism evidence="3 4">
    <name type="scientific">Allacma fusca</name>
    <dbReference type="NCBI Taxonomy" id="39272"/>
    <lineage>
        <taxon>Eukaryota</taxon>
        <taxon>Metazoa</taxon>
        <taxon>Ecdysozoa</taxon>
        <taxon>Arthropoda</taxon>
        <taxon>Hexapoda</taxon>
        <taxon>Collembola</taxon>
        <taxon>Symphypleona</taxon>
        <taxon>Sminthuridae</taxon>
        <taxon>Allacma</taxon>
    </lineage>
</organism>
<feature type="coiled-coil region" evidence="1">
    <location>
        <begin position="2"/>
        <end position="36"/>
    </location>
</feature>
<proteinExistence type="predicted"/>
<dbReference type="Proteomes" id="UP000708208">
    <property type="component" value="Unassembled WGS sequence"/>
</dbReference>
<keyword evidence="1" id="KW-0175">Coiled coil</keyword>
<dbReference type="AlphaFoldDB" id="A0A8J2JJY1"/>
<evidence type="ECO:0000313" key="4">
    <source>
        <dbReference type="Proteomes" id="UP000708208"/>
    </source>
</evidence>
<dbReference type="EMBL" id="CAJVCH010081632">
    <property type="protein sequence ID" value="CAG7721675.1"/>
    <property type="molecule type" value="Genomic_DNA"/>
</dbReference>
<accession>A0A8J2JJY1</accession>
<feature type="region of interest" description="Disordered" evidence="2">
    <location>
        <begin position="43"/>
        <end position="66"/>
    </location>
</feature>
<evidence type="ECO:0000256" key="1">
    <source>
        <dbReference type="SAM" id="Coils"/>
    </source>
</evidence>
<keyword evidence="4" id="KW-1185">Reference proteome</keyword>